<feature type="region of interest" description="Disordered" evidence="1">
    <location>
        <begin position="99"/>
        <end position="118"/>
    </location>
</feature>
<gene>
    <name evidence="2" type="ORF">F2Q70_00010551</name>
</gene>
<protein>
    <submittedName>
        <fullName evidence="2">Uncharacterized protein</fullName>
    </submittedName>
</protein>
<dbReference type="EMBL" id="QGKY02000089">
    <property type="protein sequence ID" value="KAF2613264.1"/>
    <property type="molecule type" value="Genomic_DNA"/>
</dbReference>
<evidence type="ECO:0000256" key="1">
    <source>
        <dbReference type="SAM" id="MobiDB-lite"/>
    </source>
</evidence>
<sequence length="118" mass="14437">MIATGRRERWSEPSWRARDTRSRRGDREGGGIVEERQGDVDSTTRPIEREAESSKRPMETRIRRPQRERRRFHRYRFRLMSSTSRRYHRRREIIVSPSVSPREKERRRDGCEREIVID</sequence>
<name>A0A8S9LZR2_BRACR</name>
<accession>A0A8S9LZR2</accession>
<feature type="region of interest" description="Disordered" evidence="1">
    <location>
        <begin position="1"/>
        <end position="67"/>
    </location>
</feature>
<feature type="compositionally biased region" description="Basic and acidic residues" evidence="1">
    <location>
        <begin position="46"/>
        <end position="62"/>
    </location>
</feature>
<dbReference type="AlphaFoldDB" id="A0A8S9LZR2"/>
<evidence type="ECO:0000313" key="2">
    <source>
        <dbReference type="EMBL" id="KAF2613264.1"/>
    </source>
</evidence>
<reference evidence="2" key="1">
    <citation type="submission" date="2019-12" db="EMBL/GenBank/DDBJ databases">
        <title>Genome sequencing and annotation of Brassica cretica.</title>
        <authorList>
            <person name="Studholme D.J."/>
            <person name="Sarris P.F."/>
        </authorList>
    </citation>
    <scope>NUCLEOTIDE SEQUENCE</scope>
    <source>
        <strain evidence="2">PFS-102/07</strain>
        <tissue evidence="2">Leaf</tissue>
    </source>
</reference>
<organism evidence="2">
    <name type="scientific">Brassica cretica</name>
    <name type="common">Mustard</name>
    <dbReference type="NCBI Taxonomy" id="69181"/>
    <lineage>
        <taxon>Eukaryota</taxon>
        <taxon>Viridiplantae</taxon>
        <taxon>Streptophyta</taxon>
        <taxon>Embryophyta</taxon>
        <taxon>Tracheophyta</taxon>
        <taxon>Spermatophyta</taxon>
        <taxon>Magnoliopsida</taxon>
        <taxon>eudicotyledons</taxon>
        <taxon>Gunneridae</taxon>
        <taxon>Pentapetalae</taxon>
        <taxon>rosids</taxon>
        <taxon>malvids</taxon>
        <taxon>Brassicales</taxon>
        <taxon>Brassicaceae</taxon>
        <taxon>Brassiceae</taxon>
        <taxon>Brassica</taxon>
    </lineage>
</organism>
<proteinExistence type="predicted"/>
<feature type="compositionally biased region" description="Basic and acidic residues" evidence="1">
    <location>
        <begin position="101"/>
        <end position="118"/>
    </location>
</feature>
<comment type="caution">
    <text evidence="2">The sequence shown here is derived from an EMBL/GenBank/DDBJ whole genome shotgun (WGS) entry which is preliminary data.</text>
</comment>
<feature type="compositionally biased region" description="Basic and acidic residues" evidence="1">
    <location>
        <begin position="1"/>
        <end position="39"/>
    </location>
</feature>